<protein>
    <submittedName>
        <fullName evidence="2">Secondary thiamine-phosphate synthase enzyme</fullName>
    </submittedName>
</protein>
<dbReference type="PANTHER" id="PTHR30615:SF8">
    <property type="entry name" value="UPF0047 PROTEIN C4A8.02C"/>
    <property type="match status" value="1"/>
</dbReference>
<organism evidence="2 3">
    <name type="scientific">Clostridium fessum</name>
    <dbReference type="NCBI Taxonomy" id="2126740"/>
    <lineage>
        <taxon>Bacteria</taxon>
        <taxon>Bacillati</taxon>
        <taxon>Bacillota</taxon>
        <taxon>Clostridia</taxon>
        <taxon>Eubacteriales</taxon>
        <taxon>Clostridiaceae</taxon>
        <taxon>Clostridium</taxon>
    </lineage>
</organism>
<dbReference type="AlphaFoldDB" id="A0A2T3FTT6"/>
<dbReference type="InterPro" id="IPR001602">
    <property type="entry name" value="UPF0047_YjbQ-like"/>
</dbReference>
<comment type="caution">
    <text evidence="2">The sequence shown here is derived from an EMBL/GenBank/DDBJ whole genome shotgun (WGS) entry which is preliminary data.</text>
</comment>
<dbReference type="GeneID" id="79839608"/>
<dbReference type="RefSeq" id="WP_106999876.1">
    <property type="nucleotide sequence ID" value="NZ_DBFCCR010000010.1"/>
</dbReference>
<comment type="similarity">
    <text evidence="1">Belongs to the UPF0047 family.</text>
</comment>
<dbReference type="InterPro" id="IPR035917">
    <property type="entry name" value="YjbQ-like_sf"/>
</dbReference>
<dbReference type="Gene3D" id="2.60.120.460">
    <property type="entry name" value="YjbQ-like"/>
    <property type="match status" value="1"/>
</dbReference>
<dbReference type="Pfam" id="PF01894">
    <property type="entry name" value="YjbQ"/>
    <property type="match status" value="1"/>
</dbReference>
<dbReference type="SUPFAM" id="SSF111038">
    <property type="entry name" value="YjbQ-like"/>
    <property type="match status" value="1"/>
</dbReference>
<dbReference type="Proteomes" id="UP000241048">
    <property type="component" value="Unassembled WGS sequence"/>
</dbReference>
<name>A0A2T3FTT6_9CLOT</name>
<accession>A0A2T3FTT6</accession>
<reference evidence="2 3" key="1">
    <citation type="submission" date="2018-03" db="EMBL/GenBank/DDBJ databases">
        <title>Lachnoclostridium SNUG30386 gen.nov., sp.nov., isolated from human faeces.</title>
        <authorList>
            <person name="Seo B."/>
            <person name="Jeon K."/>
            <person name="Ko G."/>
        </authorList>
    </citation>
    <scope>NUCLEOTIDE SEQUENCE [LARGE SCALE GENOMIC DNA]</scope>
    <source>
        <strain evidence="2 3">SNUG30386</strain>
    </source>
</reference>
<dbReference type="NCBIfam" id="TIGR00149">
    <property type="entry name" value="TIGR00149_YjbQ"/>
    <property type="match status" value="1"/>
</dbReference>
<proteinExistence type="inferred from homology"/>
<dbReference type="PANTHER" id="PTHR30615">
    <property type="entry name" value="UNCHARACTERIZED PROTEIN YJBQ-RELATED"/>
    <property type="match status" value="1"/>
</dbReference>
<dbReference type="PIRSF" id="PIRSF004681">
    <property type="entry name" value="UCP004681"/>
    <property type="match status" value="1"/>
</dbReference>
<sequence length="143" mass="15664">MIIKSYTHEIASRQEFEMVKITDQVQKDVAASGITAGVVFVISMHTTTAIMINESLPCVEKDIELTLERLIPTDGDYVHTHMLPSYGTCSGNAPGHLKSMLCGNHCVLPVIDGKTAGGSAQDIYFVEFDGLKIRKYTVQIMGE</sequence>
<gene>
    <name evidence="2" type="ORF">C7U56_01585</name>
</gene>
<evidence type="ECO:0000313" key="3">
    <source>
        <dbReference type="Proteomes" id="UP000241048"/>
    </source>
</evidence>
<keyword evidence="3" id="KW-1185">Reference proteome</keyword>
<evidence type="ECO:0000313" key="2">
    <source>
        <dbReference type="EMBL" id="PST38674.1"/>
    </source>
</evidence>
<dbReference type="EMBL" id="PYLO01000001">
    <property type="protein sequence ID" value="PST38674.1"/>
    <property type="molecule type" value="Genomic_DNA"/>
</dbReference>
<evidence type="ECO:0000256" key="1">
    <source>
        <dbReference type="ARBA" id="ARBA00005534"/>
    </source>
</evidence>